<proteinExistence type="predicted"/>
<dbReference type="EMBL" id="CAKXZS010000004">
    <property type="protein sequence ID" value="CAH2395385.1"/>
    <property type="molecule type" value="Genomic_DNA"/>
</dbReference>
<feature type="compositionally biased region" description="Basic residues" evidence="1">
    <location>
        <begin position="203"/>
        <end position="212"/>
    </location>
</feature>
<evidence type="ECO:0000256" key="1">
    <source>
        <dbReference type="SAM" id="MobiDB-lite"/>
    </source>
</evidence>
<dbReference type="Proteomes" id="UP001152604">
    <property type="component" value="Unassembled WGS sequence"/>
</dbReference>
<evidence type="ECO:0000313" key="2">
    <source>
        <dbReference type="EMBL" id="CAH2395385.1"/>
    </source>
</evidence>
<feature type="compositionally biased region" description="Basic residues" evidence="1">
    <location>
        <begin position="1"/>
        <end position="11"/>
    </location>
</feature>
<reference evidence="2" key="1">
    <citation type="submission" date="2022-03" db="EMBL/GenBank/DDBJ databases">
        <authorList>
            <person name="Brunel B."/>
        </authorList>
    </citation>
    <scope>NUCLEOTIDE SEQUENCE</scope>
    <source>
        <strain evidence="2">STM4922sample</strain>
    </source>
</reference>
<keyword evidence="3" id="KW-1185">Reference proteome</keyword>
<protein>
    <submittedName>
        <fullName evidence="2">Uncharacterized protein</fullName>
    </submittedName>
</protein>
<accession>A0ABM9DFN1</accession>
<organism evidence="2 3">
    <name type="scientific">Mesorhizobium ventifaucium</name>
    <dbReference type="NCBI Taxonomy" id="666020"/>
    <lineage>
        <taxon>Bacteria</taxon>
        <taxon>Pseudomonadati</taxon>
        <taxon>Pseudomonadota</taxon>
        <taxon>Alphaproteobacteria</taxon>
        <taxon>Hyphomicrobiales</taxon>
        <taxon>Phyllobacteriaceae</taxon>
        <taxon>Mesorhizobium</taxon>
    </lineage>
</organism>
<feature type="region of interest" description="Disordered" evidence="1">
    <location>
        <begin position="1"/>
        <end position="21"/>
    </location>
</feature>
<sequence>MSPTRSSRKVPTKSVCSTKASGRGRPFCWWMPVPERAAQFSRVSLATVRPDSFSNSGLAYTTRSSAVRSATAMAIGTWSRNFLNSSLSSAVARSGVSSNCSTASACSELDVICAPVRAYNNNNAVRPPSPKLELASRGVRASDQKMCVARRPQGYDTFRSAPSGTEVHAMAEHVSQFEGQFEARSRNQIRSARGRIWPSGQQKARRRLRRPT</sequence>
<gene>
    <name evidence="2" type="ORF">MES4922_120133</name>
</gene>
<name>A0ABM9DFN1_9HYPH</name>
<feature type="region of interest" description="Disordered" evidence="1">
    <location>
        <begin position="182"/>
        <end position="212"/>
    </location>
</feature>
<comment type="caution">
    <text evidence="2">The sequence shown here is derived from an EMBL/GenBank/DDBJ whole genome shotgun (WGS) entry which is preliminary data.</text>
</comment>
<evidence type="ECO:0000313" key="3">
    <source>
        <dbReference type="Proteomes" id="UP001152604"/>
    </source>
</evidence>